<dbReference type="Proteomes" id="UP001153076">
    <property type="component" value="Unassembled WGS sequence"/>
</dbReference>
<evidence type="ECO:0000313" key="2">
    <source>
        <dbReference type="Proteomes" id="UP001153076"/>
    </source>
</evidence>
<protein>
    <submittedName>
        <fullName evidence="1">Uncharacterized protein</fullName>
    </submittedName>
</protein>
<name>A0A9Q1GIE1_9CARY</name>
<evidence type="ECO:0000313" key="1">
    <source>
        <dbReference type="EMBL" id="KAJ8419817.1"/>
    </source>
</evidence>
<proteinExistence type="predicted"/>
<accession>A0A9Q1GIE1</accession>
<dbReference type="AlphaFoldDB" id="A0A9Q1GIE1"/>
<reference evidence="1" key="1">
    <citation type="submission" date="2022-04" db="EMBL/GenBank/DDBJ databases">
        <title>Carnegiea gigantea Genome sequencing and assembly v2.</title>
        <authorList>
            <person name="Copetti D."/>
            <person name="Sanderson M.J."/>
            <person name="Burquez A."/>
            <person name="Wojciechowski M.F."/>
        </authorList>
    </citation>
    <scope>NUCLEOTIDE SEQUENCE</scope>
    <source>
        <strain evidence="1">SGP5-SGP5p</strain>
        <tissue evidence="1">Aerial part</tissue>
    </source>
</reference>
<organism evidence="1 2">
    <name type="scientific">Carnegiea gigantea</name>
    <dbReference type="NCBI Taxonomy" id="171969"/>
    <lineage>
        <taxon>Eukaryota</taxon>
        <taxon>Viridiplantae</taxon>
        <taxon>Streptophyta</taxon>
        <taxon>Embryophyta</taxon>
        <taxon>Tracheophyta</taxon>
        <taxon>Spermatophyta</taxon>
        <taxon>Magnoliopsida</taxon>
        <taxon>eudicotyledons</taxon>
        <taxon>Gunneridae</taxon>
        <taxon>Pentapetalae</taxon>
        <taxon>Caryophyllales</taxon>
        <taxon>Cactineae</taxon>
        <taxon>Cactaceae</taxon>
        <taxon>Cactoideae</taxon>
        <taxon>Echinocereeae</taxon>
        <taxon>Carnegiea</taxon>
    </lineage>
</organism>
<sequence length="200" mass="22592">MSTRSFASLMAQLNEAQAEAVRSMRFASFLKVDLKQIPGKFSKWLVESFDLYAVCFRLPNGQKFPVTAFNVYVSLGVPFGGREIIEITKSSTDEEYDENLYYSASILKYVKDVNQIAFLDQCQFILDKLITSIRHYKESTATKGLQSKHKANNDLCAPSFSPTVSLHKPNCEAQIPRDTLVVDASIIVEKEDHHEDVVLD</sequence>
<dbReference type="EMBL" id="JAKOGI010004369">
    <property type="protein sequence ID" value="KAJ8419817.1"/>
    <property type="molecule type" value="Genomic_DNA"/>
</dbReference>
<comment type="caution">
    <text evidence="1">The sequence shown here is derived from an EMBL/GenBank/DDBJ whole genome shotgun (WGS) entry which is preliminary data.</text>
</comment>
<gene>
    <name evidence="1" type="ORF">Cgig2_011749</name>
</gene>
<dbReference type="OrthoDB" id="679318at2759"/>
<keyword evidence="2" id="KW-1185">Reference proteome</keyword>